<dbReference type="AlphaFoldDB" id="A0A4Q9MT75"/>
<dbReference type="EMBL" id="ML145104">
    <property type="protein sequence ID" value="TBU60537.1"/>
    <property type="molecule type" value="Genomic_DNA"/>
</dbReference>
<evidence type="ECO:0000313" key="2">
    <source>
        <dbReference type="EMBL" id="TBU60537.1"/>
    </source>
</evidence>
<sequence>MTTYPVYVVQQYDSALPPDHRRRLSIVVQTHHDRKGEPIGDLYCAEGSIACGFQFKIYRDQAIRKIYQYCGRVCVGQVDSHGDRGVLAFEYQLGRVDTRDGMNWAYYALRRLFAQGFRIDVWAPEGLRPMLDEAFAASVGSRRA</sequence>
<keyword evidence="3" id="KW-1185">Reference proteome</keyword>
<protein>
    <submittedName>
        <fullName evidence="1">Uncharacterized protein</fullName>
    </submittedName>
</protein>
<gene>
    <name evidence="2" type="ORF">BD310DRAFT_321020</name>
    <name evidence="1" type="ORF">BD311DRAFT_217297</name>
</gene>
<dbReference type="Proteomes" id="UP000292957">
    <property type="component" value="Unassembled WGS sequence"/>
</dbReference>
<evidence type="ECO:0000313" key="1">
    <source>
        <dbReference type="EMBL" id="TBU30517.1"/>
    </source>
</evidence>
<organism evidence="1">
    <name type="scientific">Dichomitus squalens</name>
    <dbReference type="NCBI Taxonomy" id="114155"/>
    <lineage>
        <taxon>Eukaryota</taxon>
        <taxon>Fungi</taxon>
        <taxon>Dikarya</taxon>
        <taxon>Basidiomycota</taxon>
        <taxon>Agaricomycotina</taxon>
        <taxon>Agaricomycetes</taxon>
        <taxon>Polyporales</taxon>
        <taxon>Polyporaceae</taxon>
        <taxon>Dichomitus</taxon>
    </lineage>
</organism>
<accession>A0A4Q9MT75</accession>
<proteinExistence type="predicted"/>
<evidence type="ECO:0000313" key="3">
    <source>
        <dbReference type="Proteomes" id="UP000292082"/>
    </source>
</evidence>
<dbReference type="Proteomes" id="UP000292082">
    <property type="component" value="Unassembled WGS sequence"/>
</dbReference>
<reference evidence="1 3" key="1">
    <citation type="submission" date="2019-01" db="EMBL/GenBank/DDBJ databases">
        <title>Draft genome sequences of three monokaryotic isolates of the white-rot basidiomycete fungus Dichomitus squalens.</title>
        <authorList>
            <consortium name="DOE Joint Genome Institute"/>
            <person name="Lopez S.C."/>
            <person name="Andreopoulos B."/>
            <person name="Pangilinan J."/>
            <person name="Lipzen A."/>
            <person name="Riley R."/>
            <person name="Ahrendt S."/>
            <person name="Ng V."/>
            <person name="Barry K."/>
            <person name="Daum C."/>
            <person name="Grigoriev I.V."/>
            <person name="Hilden K.S."/>
            <person name="Makela M.R."/>
            <person name="de Vries R.P."/>
        </authorList>
    </citation>
    <scope>NUCLEOTIDE SEQUENCE [LARGE SCALE GENOMIC DNA]</scope>
    <source>
        <strain evidence="2 3">CBS 464.89</strain>
        <strain evidence="1">OM18370.1</strain>
    </source>
</reference>
<dbReference type="EMBL" id="ML143405">
    <property type="protein sequence ID" value="TBU30517.1"/>
    <property type="molecule type" value="Genomic_DNA"/>
</dbReference>
<name>A0A4Q9MT75_9APHY</name>
<dbReference type="OrthoDB" id="2729580at2759"/>